<organism evidence="4 5">
    <name type="scientific">Lithospermum erythrorhizon</name>
    <name type="common">Purple gromwell</name>
    <name type="synonym">Lithospermum officinale var. erythrorhizon</name>
    <dbReference type="NCBI Taxonomy" id="34254"/>
    <lineage>
        <taxon>Eukaryota</taxon>
        <taxon>Viridiplantae</taxon>
        <taxon>Streptophyta</taxon>
        <taxon>Embryophyta</taxon>
        <taxon>Tracheophyta</taxon>
        <taxon>Spermatophyta</taxon>
        <taxon>Magnoliopsida</taxon>
        <taxon>eudicotyledons</taxon>
        <taxon>Gunneridae</taxon>
        <taxon>Pentapetalae</taxon>
        <taxon>asterids</taxon>
        <taxon>lamiids</taxon>
        <taxon>Boraginales</taxon>
        <taxon>Boraginaceae</taxon>
        <taxon>Boraginoideae</taxon>
        <taxon>Lithospermeae</taxon>
        <taxon>Lithospermum</taxon>
    </lineage>
</organism>
<protein>
    <submittedName>
        <fullName evidence="4">Scaffold/adaptor protein</fullName>
    </submittedName>
</protein>
<name>A0AAV3PTH4_LITER</name>
<dbReference type="InterPro" id="IPR001611">
    <property type="entry name" value="Leu-rich_rpt"/>
</dbReference>
<dbReference type="PANTHER" id="PTHR15454">
    <property type="entry name" value="NISCHARIN RELATED"/>
    <property type="match status" value="1"/>
</dbReference>
<dbReference type="InterPro" id="IPR032675">
    <property type="entry name" value="LRR_dom_sf"/>
</dbReference>
<dbReference type="Pfam" id="PF13855">
    <property type="entry name" value="LRR_8"/>
    <property type="match status" value="1"/>
</dbReference>
<reference evidence="4 5" key="1">
    <citation type="submission" date="2024-01" db="EMBL/GenBank/DDBJ databases">
        <title>The complete chloroplast genome sequence of Lithospermum erythrorhizon: insights into the phylogenetic relationship among Boraginaceae species and the maternal lineages of purple gromwells.</title>
        <authorList>
            <person name="Okada T."/>
            <person name="Watanabe K."/>
        </authorList>
    </citation>
    <scope>NUCLEOTIDE SEQUENCE [LARGE SCALE GENOMIC DNA]</scope>
</reference>
<accession>A0AAV3PTH4</accession>
<dbReference type="Proteomes" id="UP001454036">
    <property type="component" value="Unassembled WGS sequence"/>
</dbReference>
<evidence type="ECO:0000313" key="4">
    <source>
        <dbReference type="EMBL" id="GAA0154363.1"/>
    </source>
</evidence>
<dbReference type="GO" id="GO:0051707">
    <property type="term" value="P:response to other organism"/>
    <property type="evidence" value="ECO:0007669"/>
    <property type="project" value="UniProtKB-ARBA"/>
</dbReference>
<feature type="compositionally biased region" description="Polar residues" evidence="3">
    <location>
        <begin position="267"/>
        <end position="281"/>
    </location>
</feature>
<dbReference type="Gene3D" id="3.80.10.10">
    <property type="entry name" value="Ribonuclease Inhibitor"/>
    <property type="match status" value="2"/>
</dbReference>
<dbReference type="AlphaFoldDB" id="A0AAV3PTH4"/>
<keyword evidence="2" id="KW-0677">Repeat</keyword>
<keyword evidence="5" id="KW-1185">Reference proteome</keyword>
<dbReference type="GO" id="GO:0005737">
    <property type="term" value="C:cytoplasm"/>
    <property type="evidence" value="ECO:0007669"/>
    <property type="project" value="TreeGrafter"/>
</dbReference>
<feature type="region of interest" description="Disordered" evidence="3">
    <location>
        <begin position="590"/>
        <end position="646"/>
    </location>
</feature>
<sequence length="646" mass="72166">MGNANCSCKYSTVIVREKRSKRTLKNTSRAKSQENLQVQIEHPINDDLKPTSFSTPIIPFDAIQRSKVKLMNLKSPVGGVQANQGEDEYDDESMWTKRDNSDFDIQAYSENLIEIKENVYDKFRSDVNTQYEVRTYKDAATEDEVINKTRSGHMSDPGLDKADQFSAVPQLKRSSDPMVMGMVEVSGNLPCSNSIEEMQKLTQKMNDEILSDNDGSPLSVMTHFSADKVMIKKNSSSQILHSRNRKLWWRLIHWRHRNLHGAGAMQPTLTSNQQGDYSSDTLDAKKSVESRKLSGSFTKKSMKGSYNNNDDNHSWGGFQGNAGFLPQNQWVAFPAESSTTSRVDQWVRELPVQQPQLNNDGSYHIKDGTSIPPPDVAHPKMIIPEEIVRANSVIRSLNSSTTIAHMAGIGSKVITSISCYSSLRSVNLSGNFIVHITPGSLPKGLHVLDLSRNKIITIEGLRELTHLRVLNLSYNRISRIGQGLSNCILIKELYLAGNKISEVEGLHRLLKLTILDLSFNKIITTKALGQLVANYHSLLALNLLGNPIQSTISDDQLRKTICSLLPKLAYLSRQPISSQKAREVHTEAILKATMGDGGRSKRKNPVKRLNHVSSSSSIANSSKIRSVHKSKYSSKRQRPHHSALKK</sequence>
<keyword evidence="1" id="KW-0433">Leucine-rich repeat</keyword>
<dbReference type="SUPFAM" id="SSF52075">
    <property type="entry name" value="Outer arm dynein light chain 1"/>
    <property type="match status" value="1"/>
</dbReference>
<evidence type="ECO:0000256" key="3">
    <source>
        <dbReference type="SAM" id="MobiDB-lite"/>
    </source>
</evidence>
<feature type="compositionally biased region" description="Basic residues" evidence="3">
    <location>
        <begin position="600"/>
        <end position="610"/>
    </location>
</feature>
<evidence type="ECO:0000313" key="5">
    <source>
        <dbReference type="Proteomes" id="UP001454036"/>
    </source>
</evidence>
<dbReference type="SMART" id="SM00369">
    <property type="entry name" value="LRR_TYP"/>
    <property type="match status" value="3"/>
</dbReference>
<dbReference type="PROSITE" id="PS51450">
    <property type="entry name" value="LRR"/>
    <property type="match status" value="4"/>
</dbReference>
<dbReference type="FunFam" id="3.80.10.10:FF:000320">
    <property type="entry name" value="Protein phosphatase 1 regulatory subunit pprA"/>
    <property type="match status" value="1"/>
</dbReference>
<dbReference type="InterPro" id="IPR003591">
    <property type="entry name" value="Leu-rich_rpt_typical-subtyp"/>
</dbReference>
<dbReference type="EMBL" id="BAABME010002378">
    <property type="protein sequence ID" value="GAA0154363.1"/>
    <property type="molecule type" value="Genomic_DNA"/>
</dbReference>
<comment type="caution">
    <text evidence="4">The sequence shown here is derived from an EMBL/GenBank/DDBJ whole genome shotgun (WGS) entry which is preliminary data.</text>
</comment>
<dbReference type="SMART" id="SM00365">
    <property type="entry name" value="LRR_SD22"/>
    <property type="match status" value="4"/>
</dbReference>
<evidence type="ECO:0000256" key="1">
    <source>
        <dbReference type="ARBA" id="ARBA00022614"/>
    </source>
</evidence>
<feature type="compositionally biased region" description="Basic residues" evidence="3">
    <location>
        <begin position="625"/>
        <end position="646"/>
    </location>
</feature>
<dbReference type="GO" id="GO:0006952">
    <property type="term" value="P:defense response"/>
    <property type="evidence" value="ECO:0007669"/>
    <property type="project" value="UniProtKB-ARBA"/>
</dbReference>
<proteinExistence type="predicted"/>
<feature type="compositionally biased region" description="Low complexity" evidence="3">
    <location>
        <begin position="613"/>
        <end position="624"/>
    </location>
</feature>
<dbReference type="PANTHER" id="PTHR15454:SF37">
    <property type="entry name" value="OUTER ARM DYNEIN LIGHT CHAIN 1 PROTEIN"/>
    <property type="match status" value="1"/>
</dbReference>
<dbReference type="Pfam" id="PF13516">
    <property type="entry name" value="LRR_6"/>
    <property type="match status" value="1"/>
</dbReference>
<evidence type="ECO:0000256" key="2">
    <source>
        <dbReference type="ARBA" id="ARBA00022737"/>
    </source>
</evidence>
<gene>
    <name evidence="4" type="ORF">LIER_12363</name>
</gene>
<feature type="region of interest" description="Disordered" evidence="3">
    <location>
        <begin position="264"/>
        <end position="283"/>
    </location>
</feature>